<evidence type="ECO:0000256" key="5">
    <source>
        <dbReference type="SAM" id="MobiDB-lite"/>
    </source>
</evidence>
<accession>A0A699HBK9</accession>
<comment type="caution">
    <text evidence="6">The sequence shown here is derived from an EMBL/GenBank/DDBJ whole genome shotgun (WGS) entry which is preliminary data.</text>
</comment>
<dbReference type="AlphaFoldDB" id="A0A699HBK9"/>
<keyword evidence="4" id="KW-0720">Serine protease</keyword>
<dbReference type="GO" id="GO:0006508">
    <property type="term" value="P:proteolysis"/>
    <property type="evidence" value="ECO:0007669"/>
    <property type="project" value="UniProtKB-KW"/>
</dbReference>
<keyword evidence="3" id="KW-0378">Hydrolase</keyword>
<dbReference type="PANTHER" id="PTHR33209">
    <property type="entry name" value="PROTEASE 4"/>
    <property type="match status" value="1"/>
</dbReference>
<dbReference type="Gene3D" id="3.90.226.10">
    <property type="entry name" value="2-enoyl-CoA Hydratase, Chain A, domain 1"/>
    <property type="match status" value="1"/>
</dbReference>
<proteinExistence type="inferred from homology"/>
<evidence type="ECO:0000256" key="2">
    <source>
        <dbReference type="ARBA" id="ARBA00022670"/>
    </source>
</evidence>
<sequence>MTTLNNPWKWQQLTVHPLLKCHTLRAVWIRGVTKLNWTQNRIDVEPIGQVDTMEKIAQGRVWTGKDAASRDLLAAITGFSRAVATARHKAKIHQNRKWTEKDTTRIGSVGVAKR</sequence>
<feature type="region of interest" description="Disordered" evidence="5">
    <location>
        <begin position="94"/>
        <end position="114"/>
    </location>
</feature>
<comment type="similarity">
    <text evidence="1">Belongs to the peptidase S49 family.</text>
</comment>
<organism evidence="6">
    <name type="scientific">Tanacetum cinerariifolium</name>
    <name type="common">Dalmatian daisy</name>
    <name type="synonym">Chrysanthemum cinerariifolium</name>
    <dbReference type="NCBI Taxonomy" id="118510"/>
    <lineage>
        <taxon>Eukaryota</taxon>
        <taxon>Viridiplantae</taxon>
        <taxon>Streptophyta</taxon>
        <taxon>Embryophyta</taxon>
        <taxon>Tracheophyta</taxon>
        <taxon>Spermatophyta</taxon>
        <taxon>Magnoliopsida</taxon>
        <taxon>eudicotyledons</taxon>
        <taxon>Gunneridae</taxon>
        <taxon>Pentapetalae</taxon>
        <taxon>asterids</taxon>
        <taxon>campanulids</taxon>
        <taxon>Asterales</taxon>
        <taxon>Asteraceae</taxon>
        <taxon>Asteroideae</taxon>
        <taxon>Anthemideae</taxon>
        <taxon>Anthemidinae</taxon>
        <taxon>Tanacetum</taxon>
    </lineage>
</organism>
<name>A0A699HBK9_TANCI</name>
<dbReference type="EMBL" id="BKCJ010137775">
    <property type="protein sequence ID" value="GEX90185.1"/>
    <property type="molecule type" value="Genomic_DNA"/>
</dbReference>
<gene>
    <name evidence="6" type="ORF">Tci_362160</name>
</gene>
<reference evidence="6" key="1">
    <citation type="journal article" date="2019" name="Sci. Rep.">
        <title>Draft genome of Tanacetum cinerariifolium, the natural source of mosquito coil.</title>
        <authorList>
            <person name="Yamashiro T."/>
            <person name="Shiraishi A."/>
            <person name="Satake H."/>
            <person name="Nakayama K."/>
        </authorList>
    </citation>
    <scope>NUCLEOTIDE SEQUENCE</scope>
</reference>
<protein>
    <submittedName>
        <fullName evidence="6">Serine protease SPPA, chloroplastic-like</fullName>
    </submittedName>
</protein>
<evidence type="ECO:0000256" key="1">
    <source>
        <dbReference type="ARBA" id="ARBA00008683"/>
    </source>
</evidence>
<evidence type="ECO:0000313" key="6">
    <source>
        <dbReference type="EMBL" id="GEX90185.1"/>
    </source>
</evidence>
<evidence type="ECO:0000256" key="3">
    <source>
        <dbReference type="ARBA" id="ARBA00022801"/>
    </source>
</evidence>
<keyword evidence="2 6" id="KW-0645">Protease</keyword>
<dbReference type="GO" id="GO:0008236">
    <property type="term" value="F:serine-type peptidase activity"/>
    <property type="evidence" value="ECO:0007669"/>
    <property type="project" value="UniProtKB-KW"/>
</dbReference>
<evidence type="ECO:0000256" key="4">
    <source>
        <dbReference type="ARBA" id="ARBA00022825"/>
    </source>
</evidence>
<dbReference type="PANTHER" id="PTHR33209:SF1">
    <property type="entry name" value="PEPTIDASE S49 DOMAIN-CONTAINING PROTEIN"/>
    <property type="match status" value="1"/>
</dbReference>